<dbReference type="Pfam" id="PF26282">
    <property type="entry name" value="Ig_TRAPPC9-Trs120_3rd"/>
    <property type="match status" value="1"/>
</dbReference>
<evidence type="ECO:0000256" key="1">
    <source>
        <dbReference type="ARBA" id="ARBA00004555"/>
    </source>
</evidence>
<dbReference type="PANTHER" id="PTHR21512:SF5">
    <property type="entry name" value="TRAFFICKING PROTEIN PARTICLE COMPLEX SUBUNIT 9"/>
    <property type="match status" value="1"/>
</dbReference>
<name>A0A4P9ZF51_9ASCO</name>
<dbReference type="InterPro" id="IPR058567">
    <property type="entry name" value="Ig_TRAPPC9_Trs120_3rd"/>
</dbReference>
<evidence type="ECO:0000259" key="3">
    <source>
        <dbReference type="Pfam" id="PF08626"/>
    </source>
</evidence>
<keyword evidence="2" id="KW-0333">Golgi apparatus</keyword>
<feature type="domain" description="Trs120/TRAPPC9 N-terminal" evidence="3">
    <location>
        <begin position="4"/>
        <end position="287"/>
    </location>
</feature>
<dbReference type="Pfam" id="PF26283">
    <property type="entry name" value="Ig_TRAPPC9-Trs120_4th"/>
    <property type="match status" value="1"/>
</dbReference>
<dbReference type="Pfam" id="PF26251">
    <property type="entry name" value="TPR_TRAPPC9-Trs120"/>
    <property type="match status" value="1"/>
</dbReference>
<dbReference type="EMBL" id="ML004440">
    <property type="protein sequence ID" value="RKP31585.1"/>
    <property type="molecule type" value="Genomic_DNA"/>
</dbReference>
<evidence type="ECO:0000313" key="7">
    <source>
        <dbReference type="EMBL" id="RKP31585.1"/>
    </source>
</evidence>
<dbReference type="Proteomes" id="UP000268321">
    <property type="component" value="Unassembled WGS sequence"/>
</dbReference>
<organism evidence="7 8">
    <name type="scientific">Metschnikowia bicuspidata</name>
    <dbReference type="NCBI Taxonomy" id="27322"/>
    <lineage>
        <taxon>Eukaryota</taxon>
        <taxon>Fungi</taxon>
        <taxon>Dikarya</taxon>
        <taxon>Ascomycota</taxon>
        <taxon>Saccharomycotina</taxon>
        <taxon>Pichiomycetes</taxon>
        <taxon>Metschnikowiaceae</taxon>
        <taxon>Metschnikowia</taxon>
    </lineage>
</organism>
<dbReference type="InterPro" id="IPR058564">
    <property type="entry name" value="TPR_TRAPPC9_Trs120"/>
</dbReference>
<evidence type="ECO:0000256" key="2">
    <source>
        <dbReference type="ARBA" id="ARBA00023034"/>
    </source>
</evidence>
<accession>A0A4P9ZF51</accession>
<dbReference type="Pfam" id="PF08626">
    <property type="entry name" value="TRAPPC9-Trs120"/>
    <property type="match status" value="1"/>
</dbReference>
<comment type="subcellular location">
    <subcellularLocation>
        <location evidence="1">Golgi apparatus</location>
    </subcellularLocation>
</comment>
<evidence type="ECO:0000259" key="6">
    <source>
        <dbReference type="Pfam" id="PF26283"/>
    </source>
</evidence>
<feature type="domain" description="Trs120/TRAPPC9 fourth Ig-like" evidence="6">
    <location>
        <begin position="1197"/>
        <end position="1308"/>
    </location>
</feature>
<dbReference type="GO" id="GO:0005802">
    <property type="term" value="C:trans-Golgi network"/>
    <property type="evidence" value="ECO:0007669"/>
    <property type="project" value="TreeGrafter"/>
</dbReference>
<reference evidence="8" key="1">
    <citation type="journal article" date="2018" name="Nat. Microbiol.">
        <title>Leveraging single-cell genomics to expand the fungal tree of life.</title>
        <authorList>
            <person name="Ahrendt S.R."/>
            <person name="Quandt C.A."/>
            <person name="Ciobanu D."/>
            <person name="Clum A."/>
            <person name="Salamov A."/>
            <person name="Andreopoulos B."/>
            <person name="Cheng J.F."/>
            <person name="Woyke T."/>
            <person name="Pelin A."/>
            <person name="Henrissat B."/>
            <person name="Reynolds N.K."/>
            <person name="Benny G.L."/>
            <person name="Smith M.E."/>
            <person name="James T.Y."/>
            <person name="Grigoriev I.V."/>
        </authorList>
    </citation>
    <scope>NUCLEOTIDE SEQUENCE [LARGE SCALE GENOMIC DNA]</scope>
    <source>
        <strain evidence="8">Baker2002</strain>
    </source>
</reference>
<protein>
    <submittedName>
        <fullName evidence="7">Trs120-domain-containing protein</fullName>
    </submittedName>
</protein>
<keyword evidence="8" id="KW-1185">Reference proteome</keyword>
<dbReference type="InterPro" id="IPR058568">
    <property type="entry name" value="Ig_TRAPPC9_Trs120_4th"/>
</dbReference>
<sequence>MGDFNYVEPAQVKVLVVPVGRIGLQFHSHLQALKTATNIRLVDVSPIPGTHFNPQLNSHGKMFLLFSTDPVPDDTLALGDLEPFRRTLIVLGVALHSDFSPDITAELRERYLSAVSHNCVFFDAPSSTSPAQDCFFVTEEAQHVITSVETVLCGVTHNFLEALHNYVSSYESITLRSPASIDSSTLTRSILQAQKGLSMSLKVSYSHTQSASSSLQDYKIKSSQKQSGRHAKFLGNFYLLAGCPADALQYFTDAAINTKKCDDYLWLASALEGLSVAVLVLLYLGHPVPSTNPMLLSVLQTGKTKTYSFSGSLSRSSSESVAPVPAGAVYSPRSSISSASGTPGVSGTVDTPKGAPLEFVLLLCLRAPHFYQLSTAELDDCVPDVVYIEALLRSLDFMQTAYSVGGDDLGRVIKRILDGEPIPAAPLGRPSPVSKETILREAHRVFSLEISKLRFSQIARVYVKIISVYCSLGLHRRQGFVLRQFLVAFQSQLVVDAEKEPDAEIKRTIDSIVHLILGIYHVCDSPASGQSSTWSTLQLRILRACLDISETIQDHEMAAQLSVLLLHSYTHCLTRDDQLRLKQKLDCFAQHMHSDNCATMIPYPDPFFIRDVCFHGDPCELLAPLQMDPSKKEEPVFDPHAKTAPSGIDMARVVCVNEFHAVRMEFQNPFYFDVSVRSIEAVTENGMRVEISDDHSRVVGSDFKADIRPARASYWRDAAAGASTLLLLNNGTRDPLVVPAQAMTTVEFQMRALQVGELVIGRFRVAVDHFGPQEFCVVEQETYPAAGKVKYVGGGAEHGARTLEHVIEALSRCGAHARLRSRVFLLTVIPTQPQLLLVDNLVRNGWVMFLEGERRQCYIDVCNTSADTIDTLAFAPWDTSLDAISAALTAKDPAMDAEDVHELEWQLLKRKALTITNKNEIVSNHFKIAPGEQMRIAFELFGKHAVKDVRLVLEYAMKNDLGAVGDAGAASNAGDVSSPFVKTLTVPYKVTVYRSIEVVACHVMPFLPTSLDELSLRSGQNRVRKHFEDLLQFLSRLKDSEAVNYCLLVLDMRNRWRERLHVDLRVQVAADASFSVHETVDPEHVLRVLMPVRRAEHALKHYMRPIPSLKNKQFVRSDLPEEQQAQARLSYWLRDELLEKLSGECKTVSSGPCRSGDIDMRRIRLTPALVAALVPDSVVVRHEILCDDTAGRVAKTRDNYFELACGTFYTMKTHITNRSAAPIRAMLCYIPIPVHAATKQDLTIESKIFYNGVLQRPIAPDAVPPGESVTVKLGFMVLERGLYEWGSVLSQGARAAASIDREPLYIRAT</sequence>
<dbReference type="Pfam" id="PF26280">
    <property type="entry name" value="Ig_TRAPPC9-Trs120_2nd"/>
    <property type="match status" value="1"/>
</dbReference>
<feature type="domain" description="Trs120/TRAPPC9 third Ig-like" evidence="5">
    <location>
        <begin position="996"/>
        <end position="1173"/>
    </location>
</feature>
<evidence type="ECO:0000259" key="5">
    <source>
        <dbReference type="Pfam" id="PF26282"/>
    </source>
</evidence>
<dbReference type="InterPro" id="IPR013935">
    <property type="entry name" value="Trs120_TRAPPC9"/>
</dbReference>
<proteinExistence type="predicted"/>
<feature type="domain" description="Trs120/TRAPPC9 TPR region" evidence="4">
    <location>
        <begin position="363"/>
        <end position="586"/>
    </location>
</feature>
<dbReference type="InterPro" id="IPR058563">
    <property type="entry name" value="Trs120_TRAPPC9_N"/>
</dbReference>
<gene>
    <name evidence="7" type="ORF">METBISCDRAFT_13827</name>
</gene>
<evidence type="ECO:0000313" key="8">
    <source>
        <dbReference type="Proteomes" id="UP000268321"/>
    </source>
</evidence>
<dbReference type="OrthoDB" id="27962at2759"/>
<dbReference type="PANTHER" id="PTHR21512">
    <property type="entry name" value="TRAFFICKING PROTEIN PARTICLE COMPLEX SUBUNIT 9"/>
    <property type="match status" value="1"/>
</dbReference>
<evidence type="ECO:0000259" key="4">
    <source>
        <dbReference type="Pfam" id="PF26251"/>
    </source>
</evidence>